<dbReference type="Gene3D" id="3.20.20.70">
    <property type="entry name" value="Aldolase class I"/>
    <property type="match status" value="1"/>
</dbReference>
<gene>
    <name evidence="7" type="primary">arsS</name>
    <name evidence="7" type="ORF">L9S41_18295</name>
</gene>
<evidence type="ECO:0000256" key="1">
    <source>
        <dbReference type="ARBA" id="ARBA00001966"/>
    </source>
</evidence>
<dbReference type="InterPro" id="IPR013785">
    <property type="entry name" value="Aldolase_TIM"/>
</dbReference>
<dbReference type="PANTHER" id="PTHR43728:SF1">
    <property type="entry name" value="FE-S OXIDOREDUCTASE"/>
    <property type="match status" value="1"/>
</dbReference>
<dbReference type="Proteomes" id="UP001060414">
    <property type="component" value="Chromosome"/>
</dbReference>
<evidence type="ECO:0000256" key="5">
    <source>
        <dbReference type="ARBA" id="ARBA00023014"/>
    </source>
</evidence>
<keyword evidence="2" id="KW-0949">S-adenosyl-L-methionine</keyword>
<dbReference type="RefSeq" id="WP_260747961.1">
    <property type="nucleotide sequence ID" value="NZ_CP092109.1"/>
</dbReference>
<dbReference type="InterPro" id="IPR026351">
    <property type="entry name" value="rSAM_ArsS-like"/>
</dbReference>
<dbReference type="Pfam" id="PF12345">
    <property type="entry name" value="DUF3641"/>
    <property type="match status" value="1"/>
</dbReference>
<dbReference type="InterPro" id="IPR007197">
    <property type="entry name" value="rSAM"/>
</dbReference>
<keyword evidence="3" id="KW-0479">Metal-binding</keyword>
<keyword evidence="5" id="KW-0411">Iron-sulfur</keyword>
<dbReference type="NCBIfam" id="TIGR04167">
    <property type="entry name" value="rSAM_SeCys"/>
    <property type="match status" value="1"/>
</dbReference>
<keyword evidence="4" id="KW-0408">Iron</keyword>
<dbReference type="CDD" id="cd01335">
    <property type="entry name" value="Radical_SAM"/>
    <property type="match status" value="1"/>
</dbReference>
<organism evidence="7 8">
    <name type="scientific">Geoalkalibacter halelectricus</name>
    <dbReference type="NCBI Taxonomy" id="2847045"/>
    <lineage>
        <taxon>Bacteria</taxon>
        <taxon>Pseudomonadati</taxon>
        <taxon>Thermodesulfobacteriota</taxon>
        <taxon>Desulfuromonadia</taxon>
        <taxon>Desulfuromonadales</taxon>
        <taxon>Geoalkalibacteraceae</taxon>
        <taxon>Geoalkalibacter</taxon>
    </lineage>
</organism>
<keyword evidence="8" id="KW-1185">Reference proteome</keyword>
<name>A0ABY5ZPI3_9BACT</name>
<protein>
    <submittedName>
        <fullName evidence="7">Arsenosugar biosynthesis radical SAM protein ArsS</fullName>
    </submittedName>
</protein>
<evidence type="ECO:0000256" key="3">
    <source>
        <dbReference type="ARBA" id="ARBA00022723"/>
    </source>
</evidence>
<dbReference type="PANTHER" id="PTHR43728">
    <property type="entry name" value="SLR0304 PROTEIN"/>
    <property type="match status" value="1"/>
</dbReference>
<dbReference type="EMBL" id="CP092109">
    <property type="protein sequence ID" value="UWZ79609.1"/>
    <property type="molecule type" value="Genomic_DNA"/>
</dbReference>
<sequence length="325" mass="35939">MGCPQETQAQTLPGDIEKFSAALKRHGLKLDRGRCRILQVNVGLICDLCCRHCHLTAGPHRREIMSAETMKEVVDFARRCDFELVDITGGAPELVPGIEGFISDLADVIPQLMLRSNLTALGSQERNDLLSTCVKHRVALVVSFPALREAQVEAQRGSGVWEKSLAMLHRLNELGYGREASGLELHLAVNPGGAFLPADQAAVEKRYRRELQRRWDIVFNRLFALTNTPLGRFRRWLETSGNYDAYMGKLAKAFNPTVVPGLMCREQISVSWDGYVFDCDFHLAAGICQGEKRTHVRDLSAPPAEGTLIATADHCYACTAGAGFT</sequence>
<evidence type="ECO:0000259" key="6">
    <source>
        <dbReference type="Pfam" id="PF12345"/>
    </source>
</evidence>
<evidence type="ECO:0000313" key="8">
    <source>
        <dbReference type="Proteomes" id="UP001060414"/>
    </source>
</evidence>
<evidence type="ECO:0000256" key="4">
    <source>
        <dbReference type="ARBA" id="ARBA00023004"/>
    </source>
</evidence>
<accession>A0ABY5ZPI3</accession>
<comment type="cofactor">
    <cofactor evidence="1">
        <name>[4Fe-4S] cluster</name>
        <dbReference type="ChEBI" id="CHEBI:49883"/>
    </cofactor>
</comment>
<evidence type="ECO:0000313" key="7">
    <source>
        <dbReference type="EMBL" id="UWZ79609.1"/>
    </source>
</evidence>
<dbReference type="SUPFAM" id="SSF102114">
    <property type="entry name" value="Radical SAM enzymes"/>
    <property type="match status" value="1"/>
</dbReference>
<proteinExistence type="predicted"/>
<dbReference type="InterPro" id="IPR058240">
    <property type="entry name" value="rSAM_sf"/>
</dbReference>
<reference evidence="7" key="1">
    <citation type="journal article" date="2022" name="Environ. Microbiol.">
        <title>Geoalkalibacter halelectricus SAP #1 sp. nov. possessing extracellular electron transfer and mineral#reducing capabilities from a haloalkaline environment.</title>
        <authorList>
            <person name="Yadav S."/>
            <person name="Singh R."/>
            <person name="Sundharam S.S."/>
            <person name="Chaudhary S."/>
            <person name="Krishnamurthi S."/>
            <person name="Patil S.A."/>
        </authorList>
    </citation>
    <scope>NUCLEOTIDE SEQUENCE</scope>
    <source>
        <strain evidence="7">SAP-1</strain>
    </source>
</reference>
<dbReference type="SFLD" id="SFLDS00029">
    <property type="entry name" value="Radical_SAM"/>
    <property type="match status" value="1"/>
</dbReference>
<dbReference type="InterPro" id="IPR024521">
    <property type="entry name" value="ArsS-like_C"/>
</dbReference>
<evidence type="ECO:0000256" key="2">
    <source>
        <dbReference type="ARBA" id="ARBA00022691"/>
    </source>
</evidence>
<feature type="domain" description="Arsenosugar biosynthesis radical SAM protein ArsS-like C-terminal" evidence="6">
    <location>
        <begin position="196"/>
        <end position="324"/>
    </location>
</feature>